<accession>A0ABW4DFJ7</accession>
<dbReference type="EMBL" id="JBHTNZ010000032">
    <property type="protein sequence ID" value="MFD1463415.1"/>
    <property type="molecule type" value="Genomic_DNA"/>
</dbReference>
<gene>
    <name evidence="1" type="ORF">ACFQ5D_18930</name>
</gene>
<protein>
    <submittedName>
        <fullName evidence="1">Uncharacterized protein</fullName>
    </submittedName>
</protein>
<organism evidence="1 2">
    <name type="scientific">Paenibacillus farraposensis</name>
    <dbReference type="NCBI Taxonomy" id="2807095"/>
    <lineage>
        <taxon>Bacteria</taxon>
        <taxon>Bacillati</taxon>
        <taxon>Bacillota</taxon>
        <taxon>Bacilli</taxon>
        <taxon>Bacillales</taxon>
        <taxon>Paenibacillaceae</taxon>
        <taxon>Paenibacillus</taxon>
    </lineage>
</organism>
<dbReference type="RefSeq" id="WP_229524233.1">
    <property type="nucleotide sequence ID" value="NZ_JAFFQR010000063.1"/>
</dbReference>
<comment type="caution">
    <text evidence="1">The sequence shown here is derived from an EMBL/GenBank/DDBJ whole genome shotgun (WGS) entry which is preliminary data.</text>
</comment>
<reference evidence="2" key="1">
    <citation type="journal article" date="2019" name="Int. J. Syst. Evol. Microbiol.">
        <title>The Global Catalogue of Microorganisms (GCM) 10K type strain sequencing project: providing services to taxonomists for standard genome sequencing and annotation.</title>
        <authorList>
            <consortium name="The Broad Institute Genomics Platform"/>
            <consortium name="The Broad Institute Genome Sequencing Center for Infectious Disease"/>
            <person name="Wu L."/>
            <person name="Ma J."/>
        </authorList>
    </citation>
    <scope>NUCLEOTIDE SEQUENCE [LARGE SCALE GENOMIC DNA]</scope>
    <source>
        <strain evidence="2">CCM 9147</strain>
    </source>
</reference>
<evidence type="ECO:0000313" key="1">
    <source>
        <dbReference type="EMBL" id="MFD1463415.1"/>
    </source>
</evidence>
<sequence length="48" mass="4947">MKLSKILVSLLSVLLLAGLFAGYSSKGPDAPAACSDPKEVGQRASWLG</sequence>
<evidence type="ECO:0000313" key="2">
    <source>
        <dbReference type="Proteomes" id="UP001597340"/>
    </source>
</evidence>
<keyword evidence="2" id="KW-1185">Reference proteome</keyword>
<proteinExistence type="predicted"/>
<dbReference type="Proteomes" id="UP001597340">
    <property type="component" value="Unassembled WGS sequence"/>
</dbReference>
<name>A0ABW4DFJ7_9BACL</name>